<proteinExistence type="predicted"/>
<dbReference type="Proteomes" id="UP000238164">
    <property type="component" value="Chromosome 1"/>
</dbReference>
<gene>
    <name evidence="1" type="ORF">MPLG2_2808</name>
</gene>
<evidence type="ECO:0000313" key="2">
    <source>
        <dbReference type="Proteomes" id="UP000238164"/>
    </source>
</evidence>
<keyword evidence="2" id="KW-1185">Reference proteome</keyword>
<accession>A0A2N9JJW1</accession>
<dbReference type="AlphaFoldDB" id="A0A2N9JJW1"/>
<organism evidence="1 2">
    <name type="scientific">Micropruina glycogenica</name>
    <dbReference type="NCBI Taxonomy" id="75385"/>
    <lineage>
        <taxon>Bacteria</taxon>
        <taxon>Bacillati</taxon>
        <taxon>Actinomycetota</taxon>
        <taxon>Actinomycetes</taxon>
        <taxon>Propionibacteriales</taxon>
        <taxon>Nocardioidaceae</taxon>
        <taxon>Micropruina</taxon>
    </lineage>
</organism>
<sequence length="162" mass="17639">MPWPGYCRVMPTVPLLLHLPGEGRWQARNSPARRVPSHGSHLFGTTYAIDLVPVDDRGRSGPVSWRTVVATEDPVRFVGFGRTVTAPLAGRVVLTHDGESDGVVRRSPVAFLGHLREQTERARRGLPGLAGNCVVIEVEPEGPSCWSPICAAGRLPCDPMTW</sequence>
<protein>
    <submittedName>
        <fullName evidence="1">Peptidase M23</fullName>
    </submittedName>
</protein>
<reference evidence="1 2" key="1">
    <citation type="submission" date="2018-02" db="EMBL/GenBank/DDBJ databases">
        <authorList>
            <person name="Cohen D.B."/>
            <person name="Kent A.D."/>
        </authorList>
    </citation>
    <scope>NUCLEOTIDE SEQUENCE [LARGE SCALE GENOMIC DNA]</scope>
    <source>
        <strain evidence="1">1</strain>
    </source>
</reference>
<evidence type="ECO:0000313" key="1">
    <source>
        <dbReference type="EMBL" id="SPD87838.1"/>
    </source>
</evidence>
<dbReference type="EMBL" id="LT985188">
    <property type="protein sequence ID" value="SPD87838.1"/>
    <property type="molecule type" value="Genomic_DNA"/>
</dbReference>
<name>A0A2N9JJW1_9ACTN</name>
<dbReference type="KEGG" id="mgg:MPLG2_2808"/>